<keyword evidence="7 9" id="KW-0460">Magnesium</keyword>
<comment type="caution">
    <text evidence="11">The sequence shown here is derived from an EMBL/GenBank/DDBJ whole genome shotgun (WGS) entry which is preliminary data.</text>
</comment>
<evidence type="ECO:0000313" key="12">
    <source>
        <dbReference type="Proteomes" id="UP000287853"/>
    </source>
</evidence>
<evidence type="ECO:0000256" key="2">
    <source>
        <dbReference type="ARBA" id="ARBA00009959"/>
    </source>
</evidence>
<evidence type="ECO:0000256" key="6">
    <source>
        <dbReference type="ARBA" id="ARBA00022801"/>
    </source>
</evidence>
<evidence type="ECO:0000256" key="1">
    <source>
        <dbReference type="ARBA" id="ARBA00001946"/>
    </source>
</evidence>
<dbReference type="GO" id="GO:0043571">
    <property type="term" value="P:maintenance of CRISPR repeat elements"/>
    <property type="evidence" value="ECO:0007669"/>
    <property type="project" value="UniProtKB-UniRule"/>
</dbReference>
<dbReference type="GO" id="GO:0046872">
    <property type="term" value="F:metal ion binding"/>
    <property type="evidence" value="ECO:0007669"/>
    <property type="project" value="UniProtKB-UniRule"/>
</dbReference>
<evidence type="ECO:0000256" key="9">
    <source>
        <dbReference type="HAMAP-Rule" id="MF_01471"/>
    </source>
</evidence>
<keyword evidence="4 9" id="KW-0479">Metal-binding</keyword>
<reference evidence="11 12" key="1">
    <citation type="submission" date="2017-01" db="EMBL/GenBank/DDBJ databases">
        <title>The cable genome- insights into the physiology and evolution of filamentous bacteria capable of sulfide oxidation via long distance electron transfer.</title>
        <authorList>
            <person name="Schreiber L."/>
            <person name="Bjerg J.T."/>
            <person name="Boggild A."/>
            <person name="Van De Vossenberg J."/>
            <person name="Meysman F."/>
            <person name="Nielsen L.P."/>
            <person name="Schramm A."/>
            <person name="Kjeldsen K.U."/>
        </authorList>
    </citation>
    <scope>NUCLEOTIDE SEQUENCE [LARGE SCALE GENOMIC DNA]</scope>
    <source>
        <strain evidence="11">MCF</strain>
    </source>
</reference>
<dbReference type="Gene3D" id="3.30.70.240">
    <property type="match status" value="1"/>
</dbReference>
<dbReference type="EC" id="3.1.-.-" evidence="9"/>
<dbReference type="PANTHER" id="PTHR34405:SF3">
    <property type="entry name" value="CRISPR-ASSOCIATED ENDORIBONUCLEASE CAS2 3"/>
    <property type="match status" value="1"/>
</dbReference>
<keyword evidence="6 9" id="KW-0378">Hydrolase</keyword>
<feature type="binding site" evidence="9">
    <location>
        <position position="5"/>
    </location>
    <ligand>
        <name>Mg(2+)</name>
        <dbReference type="ChEBI" id="CHEBI:18420"/>
        <note>catalytic</note>
    </ligand>
</feature>
<dbReference type="CDD" id="cd09725">
    <property type="entry name" value="Cas2_I_II_III"/>
    <property type="match status" value="1"/>
</dbReference>
<dbReference type="AlphaFoldDB" id="A0A444IPT7"/>
<evidence type="ECO:0000256" key="10">
    <source>
        <dbReference type="PIRNR" id="PIRNR032582"/>
    </source>
</evidence>
<comment type="cofactor">
    <cofactor evidence="1 9">
        <name>Mg(2+)</name>
        <dbReference type="ChEBI" id="CHEBI:18420"/>
    </cofactor>
</comment>
<keyword evidence="8 9" id="KW-0051">Antiviral defense</keyword>
<accession>A0A444IPT7</accession>
<proteinExistence type="inferred from homology"/>
<dbReference type="PIRSF" id="PIRSF032582">
    <property type="entry name" value="Cas2"/>
    <property type="match status" value="1"/>
</dbReference>
<dbReference type="SUPFAM" id="SSF143430">
    <property type="entry name" value="TTP0101/SSO1404-like"/>
    <property type="match status" value="1"/>
</dbReference>
<comment type="similarity">
    <text evidence="2 9 10">Belongs to the CRISPR-associated endoribonuclease Cas2 protein family.</text>
</comment>
<dbReference type="EMBL" id="MTKO01000143">
    <property type="protein sequence ID" value="RWX42825.1"/>
    <property type="molecule type" value="Genomic_DNA"/>
</dbReference>
<dbReference type="GO" id="GO:0016787">
    <property type="term" value="F:hydrolase activity"/>
    <property type="evidence" value="ECO:0007669"/>
    <property type="project" value="UniProtKB-KW"/>
</dbReference>
<evidence type="ECO:0000256" key="4">
    <source>
        <dbReference type="ARBA" id="ARBA00022723"/>
    </source>
</evidence>
<dbReference type="Proteomes" id="UP000287853">
    <property type="component" value="Unassembled WGS sequence"/>
</dbReference>
<dbReference type="NCBIfam" id="TIGR01573">
    <property type="entry name" value="cas2"/>
    <property type="match status" value="1"/>
</dbReference>
<dbReference type="GO" id="GO:0004521">
    <property type="term" value="F:RNA endonuclease activity"/>
    <property type="evidence" value="ECO:0007669"/>
    <property type="project" value="UniProtKB-UniRule"/>
</dbReference>
<evidence type="ECO:0000256" key="8">
    <source>
        <dbReference type="ARBA" id="ARBA00023118"/>
    </source>
</evidence>
<dbReference type="Pfam" id="PF09827">
    <property type="entry name" value="CRISPR_Cas2"/>
    <property type="match status" value="1"/>
</dbReference>
<keyword evidence="3 9" id="KW-0540">Nuclease</keyword>
<evidence type="ECO:0000256" key="5">
    <source>
        <dbReference type="ARBA" id="ARBA00022759"/>
    </source>
</evidence>
<comment type="subunit">
    <text evidence="9">Homodimer, forms a heterotetramer with a Cas1 homodimer.</text>
</comment>
<name>A0A444IPT7_9BACT</name>
<keyword evidence="5 9" id="KW-0255">Endonuclease</keyword>
<evidence type="ECO:0000313" key="11">
    <source>
        <dbReference type="EMBL" id="RWX42825.1"/>
    </source>
</evidence>
<dbReference type="InterPro" id="IPR019199">
    <property type="entry name" value="Virulence_VapD/CRISPR_Cas2"/>
</dbReference>
<dbReference type="HAMAP" id="MF_01471">
    <property type="entry name" value="Cas2"/>
    <property type="match status" value="1"/>
</dbReference>
<dbReference type="PANTHER" id="PTHR34405">
    <property type="entry name" value="CRISPR-ASSOCIATED ENDORIBONUCLEASE CAS2"/>
    <property type="match status" value="1"/>
</dbReference>
<dbReference type="InterPro" id="IPR021127">
    <property type="entry name" value="CRISPR_associated_Cas2"/>
</dbReference>
<evidence type="ECO:0000256" key="7">
    <source>
        <dbReference type="ARBA" id="ARBA00022842"/>
    </source>
</evidence>
<protein>
    <recommendedName>
        <fullName evidence="9">CRISPR-associated endoribonuclease Cas2</fullName>
        <ecNumber evidence="9">3.1.-.-</ecNumber>
    </recommendedName>
</protein>
<gene>
    <name evidence="9" type="primary">cas2</name>
    <name evidence="11" type="ORF">H206_03461</name>
</gene>
<evidence type="ECO:0000256" key="3">
    <source>
        <dbReference type="ARBA" id="ARBA00022722"/>
    </source>
</evidence>
<sequence>MITYDISDDRIRRQVWKILTDHGERVQYSVFECELTPDEKRRLRLRLAGLIASDDSVRWYPLCTWCAKKIVIQGQGDSAVFPDYYLL</sequence>
<organism evidence="11 12">
    <name type="scientific">Candidatus Electrothrix aarhusensis</name>
    <dbReference type="NCBI Taxonomy" id="1859131"/>
    <lineage>
        <taxon>Bacteria</taxon>
        <taxon>Pseudomonadati</taxon>
        <taxon>Thermodesulfobacteriota</taxon>
        <taxon>Desulfobulbia</taxon>
        <taxon>Desulfobulbales</taxon>
        <taxon>Desulfobulbaceae</taxon>
        <taxon>Candidatus Electrothrix</taxon>
    </lineage>
</organism>
<comment type="function">
    <text evidence="9">CRISPR (clustered regularly interspaced short palindromic repeat), is an adaptive immune system that provides protection against mobile genetic elements (viruses, transposable elements and conjugative plasmids). CRISPR clusters contain sequences complementary to antecedent mobile elements and target invading nucleic acids. CRISPR clusters are transcribed and processed into CRISPR RNA (crRNA). Functions as a ssRNA-specific endoribonuclease. Involved in the integration of spacer DNA into the CRISPR cassette.</text>
</comment>
<dbReference type="GO" id="GO:0051607">
    <property type="term" value="P:defense response to virus"/>
    <property type="evidence" value="ECO:0007669"/>
    <property type="project" value="UniProtKB-UniRule"/>
</dbReference>
<keyword evidence="12" id="KW-1185">Reference proteome</keyword>